<proteinExistence type="predicted"/>
<dbReference type="Proteomes" id="UP000054321">
    <property type="component" value="Unassembled WGS sequence"/>
</dbReference>
<reference evidence="3" key="2">
    <citation type="submission" date="2015-01" db="EMBL/GenBank/DDBJ databases">
        <title>Evolutionary Origins and Diversification of the Mycorrhizal Mutualists.</title>
        <authorList>
            <consortium name="DOE Joint Genome Institute"/>
            <consortium name="Mycorrhizal Genomics Consortium"/>
            <person name="Kohler A."/>
            <person name="Kuo A."/>
            <person name="Nagy L.G."/>
            <person name="Floudas D."/>
            <person name="Copeland A."/>
            <person name="Barry K.W."/>
            <person name="Cichocki N."/>
            <person name="Veneault-Fourrey C."/>
            <person name="LaButti K."/>
            <person name="Lindquist E.A."/>
            <person name="Lipzen A."/>
            <person name="Lundell T."/>
            <person name="Morin E."/>
            <person name="Murat C."/>
            <person name="Riley R."/>
            <person name="Ohm R."/>
            <person name="Sun H."/>
            <person name="Tunlid A."/>
            <person name="Henrissat B."/>
            <person name="Grigoriev I.V."/>
            <person name="Hibbett D.S."/>
            <person name="Martin F."/>
        </authorList>
    </citation>
    <scope>NUCLEOTIDE SEQUENCE [LARGE SCALE GENOMIC DNA]</scope>
    <source>
        <strain evidence="3">Zn</strain>
    </source>
</reference>
<feature type="region of interest" description="Disordered" evidence="1">
    <location>
        <begin position="39"/>
        <end position="70"/>
    </location>
</feature>
<reference evidence="2 3" key="1">
    <citation type="submission" date="2014-04" db="EMBL/GenBank/DDBJ databases">
        <authorList>
            <consortium name="DOE Joint Genome Institute"/>
            <person name="Kuo A."/>
            <person name="Martino E."/>
            <person name="Perotto S."/>
            <person name="Kohler A."/>
            <person name="Nagy L.G."/>
            <person name="Floudas D."/>
            <person name="Copeland A."/>
            <person name="Barry K.W."/>
            <person name="Cichocki N."/>
            <person name="Veneault-Fourrey C."/>
            <person name="LaButti K."/>
            <person name="Lindquist E.A."/>
            <person name="Lipzen A."/>
            <person name="Lundell T."/>
            <person name="Morin E."/>
            <person name="Murat C."/>
            <person name="Sun H."/>
            <person name="Tunlid A."/>
            <person name="Henrissat B."/>
            <person name="Grigoriev I.V."/>
            <person name="Hibbett D.S."/>
            <person name="Martin F."/>
            <person name="Nordberg H.P."/>
            <person name="Cantor M.N."/>
            <person name="Hua S.X."/>
        </authorList>
    </citation>
    <scope>NUCLEOTIDE SEQUENCE [LARGE SCALE GENOMIC DNA]</scope>
    <source>
        <strain evidence="2 3">Zn</strain>
    </source>
</reference>
<keyword evidence="3" id="KW-1185">Reference proteome</keyword>
<dbReference type="AlphaFoldDB" id="A0A0C3GN86"/>
<evidence type="ECO:0000313" key="3">
    <source>
        <dbReference type="Proteomes" id="UP000054321"/>
    </source>
</evidence>
<name>A0A0C3GN86_OIDMZ</name>
<accession>A0A0C3GN86</accession>
<sequence>MLLNARTRIPNGWMGWDGDGEYDTQKGGKAGIGKWELTLPRRRSGDDEEEGIPGNMNHEHIPPPTSPVPHDRVRILLPRRNLRYSHILDPCPHPHSLLPCLP</sequence>
<evidence type="ECO:0000256" key="1">
    <source>
        <dbReference type="SAM" id="MobiDB-lite"/>
    </source>
</evidence>
<dbReference type="HOGENOM" id="CLU_2278262_0_0_1"/>
<gene>
    <name evidence="2" type="ORF">OIDMADRAFT_20612</name>
</gene>
<protein>
    <submittedName>
        <fullName evidence="2">Uncharacterized protein</fullName>
    </submittedName>
</protein>
<organism evidence="2 3">
    <name type="scientific">Oidiodendron maius (strain Zn)</name>
    <dbReference type="NCBI Taxonomy" id="913774"/>
    <lineage>
        <taxon>Eukaryota</taxon>
        <taxon>Fungi</taxon>
        <taxon>Dikarya</taxon>
        <taxon>Ascomycota</taxon>
        <taxon>Pezizomycotina</taxon>
        <taxon>Leotiomycetes</taxon>
        <taxon>Leotiomycetes incertae sedis</taxon>
        <taxon>Myxotrichaceae</taxon>
        <taxon>Oidiodendron</taxon>
    </lineage>
</organism>
<dbReference type="InParanoid" id="A0A0C3GN86"/>
<evidence type="ECO:0000313" key="2">
    <source>
        <dbReference type="EMBL" id="KIM97570.1"/>
    </source>
</evidence>
<dbReference type="EMBL" id="KN832882">
    <property type="protein sequence ID" value="KIM97570.1"/>
    <property type="molecule type" value="Genomic_DNA"/>
</dbReference>